<evidence type="ECO:0000256" key="6">
    <source>
        <dbReference type="ARBA" id="ARBA00022801"/>
    </source>
</evidence>
<dbReference type="GO" id="GO:0005829">
    <property type="term" value="C:cytosol"/>
    <property type="evidence" value="ECO:0007669"/>
    <property type="project" value="TreeGrafter"/>
</dbReference>
<dbReference type="InterPro" id="IPR015343">
    <property type="entry name" value="PEX1-N-lobe"/>
</dbReference>
<reference evidence="15" key="3">
    <citation type="submission" date="2025-09" db="UniProtKB">
        <authorList>
            <consortium name="Ensembl"/>
        </authorList>
    </citation>
    <scope>IDENTIFICATION</scope>
</reference>
<dbReference type="Gene3D" id="3.10.330.10">
    <property type="match status" value="1"/>
</dbReference>
<evidence type="ECO:0000256" key="7">
    <source>
        <dbReference type="ARBA" id="ARBA00022840"/>
    </source>
</evidence>
<gene>
    <name evidence="15" type="primary">PEX1</name>
    <name evidence="15" type="synonym">pex1</name>
</gene>
<dbReference type="InterPro" id="IPR029067">
    <property type="entry name" value="CDC48_domain_2-like_sf"/>
</dbReference>
<reference evidence="15" key="1">
    <citation type="submission" date="2021-06" db="EMBL/GenBank/DDBJ databases">
        <authorList>
            <consortium name="Wellcome Sanger Institute Data Sharing"/>
        </authorList>
    </citation>
    <scope>NUCLEOTIDE SEQUENCE [LARGE SCALE GENOMIC DNA]</scope>
</reference>
<dbReference type="InterPro" id="IPR003593">
    <property type="entry name" value="AAA+_ATPase"/>
</dbReference>
<keyword evidence="5" id="KW-0547">Nucleotide-binding</keyword>
<dbReference type="InterPro" id="IPR009010">
    <property type="entry name" value="Asp_de-COase-like_dom_sf"/>
</dbReference>
<keyword evidence="8" id="KW-0653">Protein transport</keyword>
<dbReference type="PANTHER" id="PTHR23077:SF12">
    <property type="entry name" value="PEROXISOMAL ATPASE PEX1"/>
    <property type="match status" value="1"/>
</dbReference>
<dbReference type="Ensembl" id="ENSECRT00000021706.1">
    <property type="protein sequence ID" value="ENSECRP00000021245.1"/>
    <property type="gene ID" value="ENSECRG00000014312.1"/>
</dbReference>
<dbReference type="Pfam" id="PF09262">
    <property type="entry name" value="PEX-1N"/>
    <property type="match status" value="1"/>
</dbReference>
<evidence type="ECO:0000256" key="4">
    <source>
        <dbReference type="ARBA" id="ARBA00022593"/>
    </source>
</evidence>
<dbReference type="GO" id="GO:0005778">
    <property type="term" value="C:peroxisomal membrane"/>
    <property type="evidence" value="ECO:0007669"/>
    <property type="project" value="TreeGrafter"/>
</dbReference>
<dbReference type="GO" id="GO:0016558">
    <property type="term" value="P:protein import into peroxisome matrix"/>
    <property type="evidence" value="ECO:0007669"/>
    <property type="project" value="TreeGrafter"/>
</dbReference>
<comment type="subcellular location">
    <subcellularLocation>
        <location evidence="1">Membrane</location>
    </subcellularLocation>
</comment>
<dbReference type="CDD" id="cd19526">
    <property type="entry name" value="RecA-like_PEX1_r2"/>
    <property type="match status" value="1"/>
</dbReference>
<evidence type="ECO:0000256" key="13">
    <source>
        <dbReference type="SAM" id="MobiDB-lite"/>
    </source>
</evidence>
<keyword evidence="6" id="KW-0378">Hydrolase</keyword>
<dbReference type="SMART" id="SM00382">
    <property type="entry name" value="AAA"/>
    <property type="match status" value="2"/>
</dbReference>
<dbReference type="GO" id="GO:0005524">
    <property type="term" value="F:ATP binding"/>
    <property type="evidence" value="ECO:0007669"/>
    <property type="project" value="UniProtKB-KW"/>
</dbReference>
<dbReference type="Pfam" id="PF17862">
    <property type="entry name" value="AAA_lid_3"/>
    <property type="match status" value="1"/>
</dbReference>
<evidence type="ECO:0000256" key="8">
    <source>
        <dbReference type="ARBA" id="ARBA00022927"/>
    </source>
</evidence>
<feature type="region of interest" description="Disordered" evidence="13">
    <location>
        <begin position="329"/>
        <end position="358"/>
    </location>
</feature>
<dbReference type="Pfam" id="PF00004">
    <property type="entry name" value="AAA"/>
    <property type="match status" value="2"/>
</dbReference>
<dbReference type="InterPro" id="IPR003960">
    <property type="entry name" value="ATPase_AAA_CS"/>
</dbReference>
<dbReference type="AlphaFoldDB" id="A0A8C4XC85"/>
<keyword evidence="7" id="KW-0067">ATP-binding</keyword>
<dbReference type="Pfam" id="PF09263">
    <property type="entry name" value="PEX-2N"/>
    <property type="match status" value="1"/>
</dbReference>
<dbReference type="PROSITE" id="PS00674">
    <property type="entry name" value="AAA"/>
    <property type="match status" value="1"/>
</dbReference>
<dbReference type="GeneTree" id="ENSGT00550000075032"/>
<evidence type="ECO:0000259" key="14">
    <source>
        <dbReference type="SMART" id="SM00382"/>
    </source>
</evidence>
<dbReference type="Proteomes" id="UP000694620">
    <property type="component" value="Chromosome 13"/>
</dbReference>
<dbReference type="Gene3D" id="2.40.40.20">
    <property type="match status" value="1"/>
</dbReference>
<evidence type="ECO:0000256" key="3">
    <source>
        <dbReference type="ARBA" id="ARBA00022448"/>
    </source>
</evidence>
<dbReference type="InterPro" id="IPR041569">
    <property type="entry name" value="AAA_lid_3"/>
</dbReference>
<keyword evidence="4" id="KW-0962">Peroxisome biogenesis</keyword>
<dbReference type="FunFam" id="1.10.8.60:FF:000060">
    <property type="entry name" value="peroxisome biogenesis factor 1"/>
    <property type="match status" value="1"/>
</dbReference>
<evidence type="ECO:0000256" key="11">
    <source>
        <dbReference type="ARBA" id="ARBA00034532"/>
    </source>
</evidence>
<dbReference type="SUPFAM" id="SSF52540">
    <property type="entry name" value="P-loop containing nucleoside triphosphate hydrolases"/>
    <property type="match status" value="2"/>
</dbReference>
<evidence type="ECO:0000313" key="16">
    <source>
        <dbReference type="Proteomes" id="UP000694620"/>
    </source>
</evidence>
<evidence type="ECO:0000256" key="12">
    <source>
        <dbReference type="ARBA" id="ARBA00048778"/>
    </source>
</evidence>
<dbReference type="FunFam" id="3.40.50.300:FF:000966">
    <property type="entry name" value="Peroxisomal biogenesis factor 1"/>
    <property type="match status" value="1"/>
</dbReference>
<evidence type="ECO:0000256" key="10">
    <source>
        <dbReference type="ARBA" id="ARBA00032509"/>
    </source>
</evidence>
<evidence type="ECO:0000313" key="15">
    <source>
        <dbReference type="Ensembl" id="ENSECRP00000021245.1"/>
    </source>
</evidence>
<dbReference type="InterPro" id="IPR003959">
    <property type="entry name" value="ATPase_AAA_core"/>
</dbReference>
<dbReference type="SUPFAM" id="SSF54585">
    <property type="entry name" value="Cdc48 domain 2-like"/>
    <property type="match status" value="1"/>
</dbReference>
<evidence type="ECO:0000256" key="5">
    <source>
        <dbReference type="ARBA" id="ARBA00022741"/>
    </source>
</evidence>
<evidence type="ECO:0000256" key="2">
    <source>
        <dbReference type="ARBA" id="ARBA00006914"/>
    </source>
</evidence>
<feature type="domain" description="AAA+ ATPase" evidence="14">
    <location>
        <begin position="571"/>
        <end position="708"/>
    </location>
</feature>
<dbReference type="FunFam" id="3.10.330.10:FF:000004">
    <property type="entry name" value="Peroxisome biogenesis factor 1"/>
    <property type="match status" value="1"/>
</dbReference>
<dbReference type="InterPro" id="IPR050168">
    <property type="entry name" value="AAA_ATPase_domain"/>
</dbReference>
<keyword evidence="3" id="KW-0813">Transport</keyword>
<keyword evidence="16" id="KW-1185">Reference proteome</keyword>
<name>A0A8C4XC85_ERPCA</name>
<dbReference type="SUPFAM" id="SSF50692">
    <property type="entry name" value="ADC-like"/>
    <property type="match status" value="1"/>
</dbReference>
<feature type="domain" description="AAA+ ATPase" evidence="14">
    <location>
        <begin position="852"/>
        <end position="988"/>
    </location>
</feature>
<comment type="catalytic activity">
    <reaction evidence="12">
        <text>ATP + H2O = ADP + phosphate + H(+)</text>
        <dbReference type="Rhea" id="RHEA:13065"/>
        <dbReference type="ChEBI" id="CHEBI:15377"/>
        <dbReference type="ChEBI" id="CHEBI:15378"/>
        <dbReference type="ChEBI" id="CHEBI:30616"/>
        <dbReference type="ChEBI" id="CHEBI:43474"/>
        <dbReference type="ChEBI" id="CHEBI:456216"/>
    </reaction>
    <physiologicalReaction direction="left-to-right" evidence="12">
        <dbReference type="Rhea" id="RHEA:13066"/>
    </physiologicalReaction>
</comment>
<proteinExistence type="inferred from homology"/>
<sequence length="1265" mass="140137">MLGSPGIQSVTLRFGNLHNCFLHVSPNLVALLRLQENQAIELSWGSHHSAFLSWTGGRQSSFHGENIVEVNRQFAEKLGIEDGEEAFLKPCQHVSSVQQVFVEPISPDDWEILELHSASLEESLLDQIRIIYPNGIFPVWVNQHTAIYIKIESMTPACSYGRLERLTELVISPKLRKAERASSGFPFTSDKQQRILKEDAFDTVTAKAALEDVTLKKQPEETSKNIENYQLSTSRQVTDLRSLFRYLFSSRLESNKLTPSIPSIPSVLTDSIFRVCRTSPLSSNSLNQLEISCSNTIHVLPWHYQPQRGDCCQFKLTCGRLTKLLSIREKSKQDSHRKKKKEQSSNKENQTSSSDGVKETNSAVVRVICHGAEDLLSAQKCIRTQKLYSGKVWISESLRKRLNVELCSAVRICPLNSKPRLVAALRLQPLQNVKINEQDVKSAFFDWLHTQSNEELPWLTGRFNGVQLRVNEVQTEFSLSVIQPSANDDEQSEVFFLLPSLLEKIDVQVTMEPLTTELQKSDEFNQLLSFPVLDHLGGIGNLSQETFEHISHSLMGHPFSQEFMVQSLGLRNGGLLLTGSKGSGKTSLAKALCRKAAESLDAYVEVIECKQLQGKRVETVRKKLEDVFAEAVWRQPSIIFLDDLEHIAGSASSPELEQSPDAMMSKQIAQVLKDLVNEAVAYGSLIALIATCQSEPSLDQSLLMVQGSHFFQCFKSIHPPNQVQRSELLCCVTKNKTNVNEGSLQMVDIQSVAKETEGFVAADFVVLVERAVHANMSSNRSTSQGVFLSTSDFQQALKGFMPTSLRNANLHTPQQIGWNHIGGLYEVKQLLMDTIQLPGKYPALFSNLPIRHRSGVLLYGAPGTGKTLLAGATAKESGMNFIKIKGPELLSKYIGASEQAVRDVFSRARAAKPCLLFFDEFDSIAPRRGHDNTGVTDRVVNQLLTELDGVEGLSGVYVLAATSRPDLIDPALLRPGRIDKSVYCPPPDQVGRLEILKALSLSVPLARDVDFEIIACNTEFFTGADLKALLYNAQLEAIHSNLAAGPFHDLGSGSDSDVSLSSMIFLNHSSGSDDSSGEVEGTLENPIMCPDSTELLSEDPQQNIWRLYFGSSYESELGNKTPSELNSQCLSGPNSLTHDFTGASMRDLTSFHAPVLMTSLQDGFQELSAEQMEQLSLEINNIKTNCRIRNTEDISHMQSAQSKPAILICQAHLLAALANTKCSISQQAWNKYTDLYGNFGYSRDGKSKSGSFLKPGQRVTLALKF</sequence>
<accession>A0A8C4XC85</accession>
<dbReference type="PANTHER" id="PTHR23077">
    <property type="entry name" value="AAA-FAMILY ATPASE"/>
    <property type="match status" value="1"/>
</dbReference>
<organism evidence="15 16">
    <name type="scientific">Erpetoichthys calabaricus</name>
    <name type="common">Rope fish</name>
    <name type="synonym">Calamoichthys calabaricus</name>
    <dbReference type="NCBI Taxonomy" id="27687"/>
    <lineage>
        <taxon>Eukaryota</taxon>
        <taxon>Metazoa</taxon>
        <taxon>Chordata</taxon>
        <taxon>Craniata</taxon>
        <taxon>Vertebrata</taxon>
        <taxon>Euteleostomi</taxon>
        <taxon>Actinopterygii</taxon>
        <taxon>Polypteriformes</taxon>
        <taxon>Polypteridae</taxon>
        <taxon>Erpetoichthys</taxon>
    </lineage>
</organism>
<comment type="similarity">
    <text evidence="2">Belongs to the AAA ATPase family.</text>
</comment>
<reference evidence="15" key="2">
    <citation type="submission" date="2025-08" db="UniProtKB">
        <authorList>
            <consortium name="Ensembl"/>
        </authorList>
    </citation>
    <scope>IDENTIFICATION</scope>
</reference>
<evidence type="ECO:0000256" key="9">
    <source>
        <dbReference type="ARBA" id="ARBA00023136"/>
    </source>
</evidence>
<dbReference type="FunFam" id="3.40.50.300:FF:001852">
    <property type="entry name" value="Peroxisomal biogenesis factor 1"/>
    <property type="match status" value="1"/>
</dbReference>
<dbReference type="InterPro" id="IPR015342">
    <property type="entry name" value="PEX1-N_C-lobe"/>
</dbReference>
<dbReference type="GO" id="GO:0016887">
    <property type="term" value="F:ATP hydrolysis activity"/>
    <property type="evidence" value="ECO:0007669"/>
    <property type="project" value="InterPro"/>
</dbReference>
<evidence type="ECO:0000256" key="1">
    <source>
        <dbReference type="ARBA" id="ARBA00004370"/>
    </source>
</evidence>
<protein>
    <recommendedName>
        <fullName evidence="11">Peroxisomal ATPase PEX1</fullName>
    </recommendedName>
    <alternativeName>
        <fullName evidence="10">Peroxin-1</fullName>
    </alternativeName>
</protein>
<dbReference type="InterPro" id="IPR027417">
    <property type="entry name" value="P-loop_NTPase"/>
</dbReference>
<dbReference type="Gene3D" id="1.10.8.60">
    <property type="match status" value="2"/>
</dbReference>
<dbReference type="Gene3D" id="3.40.50.300">
    <property type="entry name" value="P-loop containing nucleotide triphosphate hydrolases"/>
    <property type="match status" value="2"/>
</dbReference>
<keyword evidence="9" id="KW-0472">Membrane</keyword>